<sequence length="374" mass="40635">MTLILYSYLYIVALTVFTQHTLQHFIPPPSPCLLAKFCNHTGIPLCGKQKEEKRKFIDDCDMFEFNCDYHKEFKKVADEDCEIIPKTSPTPTTIPSTTENTTPTSIPSTTESMSSSTESATPTTIPSTTESTMPTSISSTTEIMSSSTESTTPTSISSTTESMSSSTESTTPTTISSTTESMSSSTESTTPTTISSTTESMSSSTESTTPTTISSTTESTTSSSYGSTTVQGNTEAISATAITENAQGDKQETENYTCTSGVTTLATVKSSVITSSIPAPINTETSSAQAKTNSTTMITYSTFPVTCNMYPKDCERPVTWETTSKGETRDFYQILRAKYGNRVKLLRATTHWPTPGVVYRFNEENFRFGRHNES</sequence>
<evidence type="ECO:0000256" key="1">
    <source>
        <dbReference type="SAM" id="MobiDB-lite"/>
    </source>
</evidence>
<evidence type="ECO:0000313" key="4">
    <source>
        <dbReference type="Proteomes" id="UP000663880"/>
    </source>
</evidence>
<reference evidence="3" key="1">
    <citation type="submission" date="2021-02" db="EMBL/GenBank/DDBJ databases">
        <authorList>
            <person name="Steward A R."/>
        </authorList>
    </citation>
    <scope>NUCLEOTIDE SEQUENCE</scope>
</reference>
<name>A0A821RGR1_9NEOP</name>
<gene>
    <name evidence="3" type="ORF">PMACD_LOCUS6227</name>
</gene>
<dbReference type="EMBL" id="CAJOBZ010000013">
    <property type="protein sequence ID" value="CAF4841684.1"/>
    <property type="molecule type" value="Genomic_DNA"/>
</dbReference>
<feature type="chain" id="PRO_5032944747" evidence="2">
    <location>
        <begin position="24"/>
        <end position="374"/>
    </location>
</feature>
<proteinExistence type="predicted"/>
<keyword evidence="4" id="KW-1185">Reference proteome</keyword>
<protein>
    <submittedName>
        <fullName evidence="3">Uncharacterized protein</fullName>
    </submittedName>
</protein>
<feature type="compositionally biased region" description="Low complexity" evidence="1">
    <location>
        <begin position="87"/>
        <end position="224"/>
    </location>
</feature>
<keyword evidence="2" id="KW-0732">Signal</keyword>
<feature type="signal peptide" evidence="2">
    <location>
        <begin position="1"/>
        <end position="23"/>
    </location>
</feature>
<organism evidence="3 4">
    <name type="scientific">Pieris macdunnoughi</name>
    <dbReference type="NCBI Taxonomy" id="345717"/>
    <lineage>
        <taxon>Eukaryota</taxon>
        <taxon>Metazoa</taxon>
        <taxon>Ecdysozoa</taxon>
        <taxon>Arthropoda</taxon>
        <taxon>Hexapoda</taxon>
        <taxon>Insecta</taxon>
        <taxon>Pterygota</taxon>
        <taxon>Neoptera</taxon>
        <taxon>Endopterygota</taxon>
        <taxon>Lepidoptera</taxon>
        <taxon>Glossata</taxon>
        <taxon>Ditrysia</taxon>
        <taxon>Papilionoidea</taxon>
        <taxon>Pieridae</taxon>
        <taxon>Pierinae</taxon>
        <taxon>Pieris</taxon>
    </lineage>
</organism>
<accession>A0A821RGR1</accession>
<dbReference type="AlphaFoldDB" id="A0A821RGR1"/>
<feature type="region of interest" description="Disordered" evidence="1">
    <location>
        <begin position="86"/>
        <end position="231"/>
    </location>
</feature>
<dbReference type="OrthoDB" id="126772at2759"/>
<dbReference type="Proteomes" id="UP000663880">
    <property type="component" value="Unassembled WGS sequence"/>
</dbReference>
<comment type="caution">
    <text evidence="3">The sequence shown here is derived from an EMBL/GenBank/DDBJ whole genome shotgun (WGS) entry which is preliminary data.</text>
</comment>
<evidence type="ECO:0000313" key="3">
    <source>
        <dbReference type="EMBL" id="CAF4841684.1"/>
    </source>
</evidence>
<evidence type="ECO:0000256" key="2">
    <source>
        <dbReference type="SAM" id="SignalP"/>
    </source>
</evidence>